<proteinExistence type="predicted"/>
<evidence type="ECO:0000313" key="1">
    <source>
        <dbReference type="EMBL" id="DAF95173.1"/>
    </source>
</evidence>
<sequence length="49" mass="6059">MTPTINNTDPQYVESPTHRAIVKTEMVRWYREQRYQMAEQLRRIYGRED</sequence>
<protein>
    <submittedName>
        <fullName evidence="1">Uncharacterized protein</fullName>
    </submittedName>
</protein>
<accession>A0A8S5UKZ8</accession>
<organism evidence="1">
    <name type="scientific">Siphoviridae sp. ctICF6</name>
    <dbReference type="NCBI Taxonomy" id="2825427"/>
    <lineage>
        <taxon>Viruses</taxon>
        <taxon>Duplodnaviria</taxon>
        <taxon>Heunggongvirae</taxon>
        <taxon>Uroviricota</taxon>
        <taxon>Caudoviricetes</taxon>
    </lineage>
</organism>
<reference evidence="1" key="1">
    <citation type="journal article" date="2021" name="Proc. Natl. Acad. Sci. U.S.A.">
        <title>A Catalog of Tens of Thousands of Viruses from Human Metagenomes Reveals Hidden Associations with Chronic Diseases.</title>
        <authorList>
            <person name="Tisza M.J."/>
            <person name="Buck C.B."/>
        </authorList>
    </citation>
    <scope>NUCLEOTIDE SEQUENCE</scope>
    <source>
        <strain evidence="1">CtICF6</strain>
    </source>
</reference>
<name>A0A8S5UKZ8_9CAUD</name>
<dbReference type="EMBL" id="BK016104">
    <property type="protein sequence ID" value="DAF95173.1"/>
    <property type="molecule type" value="Genomic_DNA"/>
</dbReference>